<dbReference type="eggNOG" id="COG1136">
    <property type="taxonomic scope" value="Bacteria"/>
</dbReference>
<reference evidence="8" key="1">
    <citation type="journal article" date="2011" name="J. Bacteriol.">
        <title>Genome sequences of eight morphologically diverse alphaproteobacteria.</title>
        <authorList>
            <consortium name="US DOE Joint Genome Institute"/>
            <person name="Brown P.J."/>
            <person name="Kysela D.T."/>
            <person name="Buechlein A."/>
            <person name="Hemmerich C."/>
            <person name="Brun Y.V."/>
        </authorList>
    </citation>
    <scope>NUCLEOTIDE SEQUENCE [LARGE SCALE GENOMIC DNA]</scope>
    <source>
        <strain evidence="8">ATCC 49814 / DSM 5838 / IFAM 1418</strain>
    </source>
</reference>
<proteinExistence type="inferred from homology"/>
<dbReference type="Proteomes" id="UP000002745">
    <property type="component" value="Chromosome"/>
</dbReference>
<dbReference type="GO" id="GO:0005524">
    <property type="term" value="F:ATP binding"/>
    <property type="evidence" value="ECO:0007669"/>
    <property type="project" value="UniProtKB-KW"/>
</dbReference>
<dbReference type="FunFam" id="3.40.50.300:FF:000032">
    <property type="entry name" value="Export ABC transporter ATP-binding protein"/>
    <property type="match status" value="1"/>
</dbReference>
<evidence type="ECO:0000259" key="6">
    <source>
        <dbReference type="PROSITE" id="PS50893"/>
    </source>
</evidence>
<organism evidence="7 8">
    <name type="scientific">Hirschia baltica (strain ATCC 49814 / DSM 5838 / IFAM 1418)</name>
    <dbReference type="NCBI Taxonomy" id="582402"/>
    <lineage>
        <taxon>Bacteria</taxon>
        <taxon>Pseudomonadati</taxon>
        <taxon>Pseudomonadota</taxon>
        <taxon>Alphaproteobacteria</taxon>
        <taxon>Hyphomonadales</taxon>
        <taxon>Hyphomonadaceae</taxon>
        <taxon>Hirschia</taxon>
    </lineage>
</organism>
<dbReference type="InterPro" id="IPR017871">
    <property type="entry name" value="ABC_transporter-like_CS"/>
</dbReference>
<dbReference type="SMART" id="SM00382">
    <property type="entry name" value="AAA"/>
    <property type="match status" value="1"/>
</dbReference>
<keyword evidence="2" id="KW-1003">Cell membrane</keyword>
<dbReference type="InterPro" id="IPR003593">
    <property type="entry name" value="AAA+_ATPase"/>
</dbReference>
<evidence type="ECO:0000256" key="1">
    <source>
        <dbReference type="ARBA" id="ARBA00022448"/>
    </source>
</evidence>
<sequence>MSITPISQRKPIMRLVDVCRTYSTGEGALEVLKGANLELRPGEMVGLVGPSGSGKSTLLHTAGLLESPDSGLVEIDDVDAARMSERERTLTRRKKLGFVYQFHHLLPELNAIDNVAAPLMIDGVNRKIARERASKLLQAMGLSERERHQPGQLSGGEQQRVAIARSLANQPRVLIADEPTGNLDPMTTTAVFQSLFDTARTEQVAVLVATHNLELTTYMDRVLTLKDGQLTDADI</sequence>
<dbReference type="GO" id="GO:0022857">
    <property type="term" value="F:transmembrane transporter activity"/>
    <property type="evidence" value="ECO:0007669"/>
    <property type="project" value="UniProtKB-ARBA"/>
</dbReference>
<gene>
    <name evidence="7" type="ordered locus">Hbal_1719</name>
</gene>
<dbReference type="Pfam" id="PF00005">
    <property type="entry name" value="ABC_tran"/>
    <property type="match status" value="1"/>
</dbReference>
<dbReference type="EMBL" id="CP001678">
    <property type="protein sequence ID" value="ACT59407.1"/>
    <property type="molecule type" value="Genomic_DNA"/>
</dbReference>
<dbReference type="HOGENOM" id="CLU_000604_1_22_5"/>
<dbReference type="PANTHER" id="PTHR24220:SF689">
    <property type="entry name" value="LIPOPROTEIN-RELEASING SYSTEM ATP-BINDING PROTEIN LOLD"/>
    <property type="match status" value="1"/>
</dbReference>
<dbReference type="OrthoDB" id="7627620at2"/>
<dbReference type="RefSeq" id="WP_015827557.1">
    <property type="nucleotide sequence ID" value="NC_012982.1"/>
</dbReference>
<dbReference type="AlphaFoldDB" id="C6XJW2"/>
<keyword evidence="2" id="KW-0472">Membrane</keyword>
<dbReference type="SUPFAM" id="SSF52540">
    <property type="entry name" value="P-loop containing nucleoside triphosphate hydrolases"/>
    <property type="match status" value="1"/>
</dbReference>
<keyword evidence="2" id="KW-0997">Cell inner membrane</keyword>
<dbReference type="PROSITE" id="PS00211">
    <property type="entry name" value="ABC_TRANSPORTER_1"/>
    <property type="match status" value="1"/>
</dbReference>
<evidence type="ECO:0000256" key="5">
    <source>
        <dbReference type="ARBA" id="ARBA00038388"/>
    </source>
</evidence>
<dbReference type="STRING" id="582402.Hbal_1719"/>
<evidence type="ECO:0000256" key="4">
    <source>
        <dbReference type="ARBA" id="ARBA00022840"/>
    </source>
</evidence>
<dbReference type="GO" id="GO:0089705">
    <property type="term" value="P:protein localization to outer membrane"/>
    <property type="evidence" value="ECO:0007669"/>
    <property type="project" value="TreeGrafter"/>
</dbReference>
<keyword evidence="1" id="KW-0813">Transport</keyword>
<evidence type="ECO:0000313" key="7">
    <source>
        <dbReference type="EMBL" id="ACT59407.1"/>
    </source>
</evidence>
<dbReference type="GO" id="GO:0098796">
    <property type="term" value="C:membrane protein complex"/>
    <property type="evidence" value="ECO:0007669"/>
    <property type="project" value="UniProtKB-ARBA"/>
</dbReference>
<protein>
    <submittedName>
        <fullName evidence="7">ABC transporter related</fullName>
    </submittedName>
</protein>
<dbReference type="InterPro" id="IPR003439">
    <property type="entry name" value="ABC_transporter-like_ATP-bd"/>
</dbReference>
<dbReference type="PROSITE" id="PS50893">
    <property type="entry name" value="ABC_TRANSPORTER_2"/>
    <property type="match status" value="1"/>
</dbReference>
<evidence type="ECO:0000256" key="3">
    <source>
        <dbReference type="ARBA" id="ARBA00022741"/>
    </source>
</evidence>
<evidence type="ECO:0000256" key="2">
    <source>
        <dbReference type="ARBA" id="ARBA00022519"/>
    </source>
</evidence>
<evidence type="ECO:0000313" key="8">
    <source>
        <dbReference type="Proteomes" id="UP000002745"/>
    </source>
</evidence>
<dbReference type="PANTHER" id="PTHR24220">
    <property type="entry name" value="IMPORT ATP-BINDING PROTEIN"/>
    <property type="match status" value="1"/>
</dbReference>
<keyword evidence="8" id="KW-1185">Reference proteome</keyword>
<dbReference type="InterPro" id="IPR015854">
    <property type="entry name" value="ABC_transpr_LolD-like"/>
</dbReference>
<feature type="domain" description="ABC transporter" evidence="6">
    <location>
        <begin position="13"/>
        <end position="235"/>
    </location>
</feature>
<comment type="similarity">
    <text evidence="5">Belongs to the ABC transporter superfamily. Macrolide exporter (TC 3.A.1.122) family.</text>
</comment>
<dbReference type="GO" id="GO:0044874">
    <property type="term" value="P:lipoprotein localization to outer membrane"/>
    <property type="evidence" value="ECO:0007669"/>
    <property type="project" value="TreeGrafter"/>
</dbReference>
<keyword evidence="4" id="KW-0067">ATP-binding</keyword>
<dbReference type="InterPro" id="IPR017911">
    <property type="entry name" value="MacB-like_ATP-bd"/>
</dbReference>
<dbReference type="GO" id="GO:0016887">
    <property type="term" value="F:ATP hydrolysis activity"/>
    <property type="evidence" value="ECO:0007669"/>
    <property type="project" value="InterPro"/>
</dbReference>
<keyword evidence="3" id="KW-0547">Nucleotide-binding</keyword>
<dbReference type="InterPro" id="IPR027417">
    <property type="entry name" value="P-loop_NTPase"/>
</dbReference>
<accession>C6XJW2</accession>
<dbReference type="GO" id="GO:0005886">
    <property type="term" value="C:plasma membrane"/>
    <property type="evidence" value="ECO:0007669"/>
    <property type="project" value="TreeGrafter"/>
</dbReference>
<dbReference type="Gene3D" id="3.40.50.300">
    <property type="entry name" value="P-loop containing nucleotide triphosphate hydrolases"/>
    <property type="match status" value="1"/>
</dbReference>
<dbReference type="KEGG" id="hba:Hbal_1719"/>
<dbReference type="CDD" id="cd03255">
    <property type="entry name" value="ABC_MJ0796_LolCDE_FtsE"/>
    <property type="match status" value="1"/>
</dbReference>
<name>C6XJW2_HIRBI</name>